<keyword evidence="2" id="KW-0808">Transferase</keyword>
<name>A0A377R3K3_9NEIS</name>
<dbReference type="RefSeq" id="WP_147286643.1">
    <property type="nucleotide sequence ID" value="NZ_CP091516.1"/>
</dbReference>
<evidence type="ECO:0000259" key="1">
    <source>
        <dbReference type="Pfam" id="PF01909"/>
    </source>
</evidence>
<organism evidence="2 3">
    <name type="scientific">Kingella potus</name>
    <dbReference type="NCBI Taxonomy" id="265175"/>
    <lineage>
        <taxon>Bacteria</taxon>
        <taxon>Pseudomonadati</taxon>
        <taxon>Pseudomonadota</taxon>
        <taxon>Betaproteobacteria</taxon>
        <taxon>Neisseriales</taxon>
        <taxon>Neisseriaceae</taxon>
        <taxon>Kingella</taxon>
    </lineage>
</organism>
<dbReference type="AlphaFoldDB" id="A0A377R3K3"/>
<evidence type="ECO:0000313" key="2">
    <source>
        <dbReference type="EMBL" id="STR03367.1"/>
    </source>
</evidence>
<sequence>MTAYLVQPQNYKEFSERKLDEIKKKIKEQEFFSSDNLNNLCIYTTGSLARLEATEKSDLDIFIIGEDADNYNYGKIDEIKIFSELIKINMELKFPEFSNDGEFLKIFKYNEVEKIIGSPNDDHHNWFTARMLLILESKCLYNEEKYNELIGRIIKFYLRDKSKKDFKLYFLLNDILRFWRTLCLNYEVSRTQQKKWEKKNISLKFSRRLTVFATIIYICVFQINSEDRLLEMIKKTPLDRLNESIEKLSGNCKIQNLFSKFKDEYDNFLNLKEGYDSNQDDKSIISELRKLSNSDTFRELISEILVNNGDIDKHLKLFLIS</sequence>
<dbReference type="GO" id="GO:0016779">
    <property type="term" value="F:nucleotidyltransferase activity"/>
    <property type="evidence" value="ECO:0007669"/>
    <property type="project" value="InterPro"/>
</dbReference>
<dbReference type="InterPro" id="IPR002934">
    <property type="entry name" value="Polymerase_NTP_transf_dom"/>
</dbReference>
<keyword evidence="3" id="KW-1185">Reference proteome</keyword>
<dbReference type="EMBL" id="UGJJ01000003">
    <property type="protein sequence ID" value="STR03367.1"/>
    <property type="molecule type" value="Genomic_DNA"/>
</dbReference>
<feature type="domain" description="Polymerase nucleotidyl transferase" evidence="1">
    <location>
        <begin position="32"/>
        <end position="93"/>
    </location>
</feature>
<reference evidence="2 3" key="1">
    <citation type="submission" date="2018-06" db="EMBL/GenBank/DDBJ databases">
        <authorList>
            <consortium name="Pathogen Informatics"/>
            <person name="Doyle S."/>
        </authorList>
    </citation>
    <scope>NUCLEOTIDE SEQUENCE [LARGE SCALE GENOMIC DNA]</scope>
    <source>
        <strain evidence="2 3">NCTC13336</strain>
    </source>
</reference>
<dbReference type="Pfam" id="PF01909">
    <property type="entry name" value="NTP_transf_2"/>
    <property type="match status" value="1"/>
</dbReference>
<protein>
    <submittedName>
        <fullName evidence="2">Nucleotidyltransferase domain</fullName>
    </submittedName>
</protein>
<gene>
    <name evidence="2" type="ORF">NCTC13336_02289</name>
</gene>
<proteinExistence type="predicted"/>
<dbReference type="Proteomes" id="UP000254293">
    <property type="component" value="Unassembled WGS sequence"/>
</dbReference>
<evidence type="ECO:0000313" key="3">
    <source>
        <dbReference type="Proteomes" id="UP000254293"/>
    </source>
</evidence>
<dbReference type="InterPro" id="IPR043519">
    <property type="entry name" value="NT_sf"/>
</dbReference>
<dbReference type="Gene3D" id="3.30.460.10">
    <property type="entry name" value="Beta Polymerase, domain 2"/>
    <property type="match status" value="1"/>
</dbReference>
<accession>A0A377R3K3</accession>
<dbReference type="OrthoDB" id="272882at2"/>
<dbReference type="SUPFAM" id="SSF81301">
    <property type="entry name" value="Nucleotidyltransferase"/>
    <property type="match status" value="1"/>
</dbReference>